<dbReference type="Gene3D" id="3.30.420.10">
    <property type="entry name" value="Ribonuclease H-like superfamily/Ribonuclease H"/>
    <property type="match status" value="1"/>
</dbReference>
<dbReference type="SMART" id="SM00343">
    <property type="entry name" value="ZnF_C2HC"/>
    <property type="match status" value="1"/>
</dbReference>
<evidence type="ECO:0000256" key="14">
    <source>
        <dbReference type="ARBA" id="ARBA00023172"/>
    </source>
</evidence>
<evidence type="ECO:0000256" key="17">
    <source>
        <dbReference type="SAM" id="Coils"/>
    </source>
</evidence>
<dbReference type="GO" id="GO:0003676">
    <property type="term" value="F:nucleic acid binding"/>
    <property type="evidence" value="ECO:0007669"/>
    <property type="project" value="InterPro"/>
</dbReference>
<dbReference type="SUPFAM" id="SSF50630">
    <property type="entry name" value="Acid proteases"/>
    <property type="match status" value="1"/>
</dbReference>
<dbReference type="GO" id="GO:0006508">
    <property type="term" value="P:proteolysis"/>
    <property type="evidence" value="ECO:0007669"/>
    <property type="project" value="UniProtKB-KW"/>
</dbReference>
<dbReference type="Gene3D" id="4.10.60.10">
    <property type="entry name" value="Zinc finger, CCHC-type"/>
    <property type="match status" value="1"/>
</dbReference>
<dbReference type="CDD" id="cd01647">
    <property type="entry name" value="RT_LTR"/>
    <property type="match status" value="1"/>
</dbReference>
<dbReference type="GO" id="GO:0003964">
    <property type="term" value="F:RNA-directed DNA polymerase activity"/>
    <property type="evidence" value="ECO:0007669"/>
    <property type="project" value="UniProtKB-KW"/>
</dbReference>
<feature type="domain" description="GRF-type" evidence="23">
    <location>
        <begin position="1738"/>
        <end position="1776"/>
    </location>
</feature>
<dbReference type="PROSITE" id="PS50878">
    <property type="entry name" value="RT_POL"/>
    <property type="match status" value="1"/>
</dbReference>
<dbReference type="PANTHER" id="PTHR33064">
    <property type="entry name" value="POL PROTEIN"/>
    <property type="match status" value="1"/>
</dbReference>
<dbReference type="InterPro" id="IPR010666">
    <property type="entry name" value="Znf_GRF"/>
</dbReference>
<keyword evidence="6" id="KW-0479">Metal-binding</keyword>
<dbReference type="InterPro" id="IPR001878">
    <property type="entry name" value="Znf_CCHC"/>
</dbReference>
<dbReference type="SUPFAM" id="SSF57756">
    <property type="entry name" value="Retrovirus zinc finger-like domains"/>
    <property type="match status" value="1"/>
</dbReference>
<keyword evidence="13" id="KW-0695">RNA-directed DNA polymerase</keyword>
<keyword evidence="15" id="KW-1160">Virus entry into host cell</keyword>
<dbReference type="InterPro" id="IPR036875">
    <property type="entry name" value="Znf_CCHC_sf"/>
</dbReference>
<dbReference type="PANTHER" id="PTHR33064:SF37">
    <property type="entry name" value="RIBONUCLEASE H"/>
    <property type="match status" value="1"/>
</dbReference>
<feature type="domain" description="Peptidase A2" evidence="20">
    <location>
        <begin position="1056"/>
        <end position="1096"/>
    </location>
</feature>
<feature type="domain" description="Reverse transcriptase" evidence="21">
    <location>
        <begin position="1262"/>
        <end position="1453"/>
    </location>
</feature>
<keyword evidence="7" id="KW-0064">Aspartyl protease</keyword>
<evidence type="ECO:0000313" key="24">
    <source>
        <dbReference type="EMBL" id="QHB46303.1"/>
    </source>
</evidence>
<evidence type="ECO:0000256" key="7">
    <source>
        <dbReference type="ARBA" id="ARBA00022750"/>
    </source>
</evidence>
<keyword evidence="11" id="KW-0862">Zinc</keyword>
<keyword evidence="14" id="KW-0233">DNA recombination</keyword>
<evidence type="ECO:0000256" key="1">
    <source>
        <dbReference type="ARBA" id="ARBA00012493"/>
    </source>
</evidence>
<dbReference type="PROSITE" id="PS50175">
    <property type="entry name" value="ASP_PROT_RETROV"/>
    <property type="match status" value="1"/>
</dbReference>
<feature type="domain" description="RNase H type-1" evidence="22">
    <location>
        <begin position="1544"/>
        <end position="1679"/>
    </location>
</feature>
<feature type="domain" description="CCHC-type" evidence="19">
    <location>
        <begin position="749"/>
        <end position="765"/>
    </location>
</feature>
<evidence type="ECO:0000256" key="13">
    <source>
        <dbReference type="ARBA" id="ARBA00022918"/>
    </source>
</evidence>
<dbReference type="InterPro" id="IPR000477">
    <property type="entry name" value="RT_dom"/>
</dbReference>
<evidence type="ECO:0000256" key="3">
    <source>
        <dbReference type="ARBA" id="ARBA00022679"/>
    </source>
</evidence>
<keyword evidence="10" id="KW-0378">Hydrolase</keyword>
<evidence type="ECO:0000256" key="4">
    <source>
        <dbReference type="ARBA" id="ARBA00022695"/>
    </source>
</evidence>
<dbReference type="Pfam" id="PF17917">
    <property type="entry name" value="RT_RNaseH"/>
    <property type="match status" value="1"/>
</dbReference>
<dbReference type="Gene3D" id="3.10.10.10">
    <property type="entry name" value="HIV Type 1 Reverse Transcriptase, subunit A, domain 1"/>
    <property type="match status" value="1"/>
</dbReference>
<keyword evidence="17" id="KW-0175">Coiled coil</keyword>
<evidence type="ECO:0000256" key="11">
    <source>
        <dbReference type="ARBA" id="ARBA00022833"/>
    </source>
</evidence>
<feature type="coiled-coil region" evidence="17">
    <location>
        <begin position="984"/>
        <end position="1011"/>
    </location>
</feature>
<dbReference type="InterPro" id="IPR021109">
    <property type="entry name" value="Peptidase_aspartic_dom_sf"/>
</dbReference>
<dbReference type="Gene3D" id="3.30.70.270">
    <property type="match status" value="2"/>
</dbReference>
<dbReference type="InterPro" id="IPR018061">
    <property type="entry name" value="Retropepsins"/>
</dbReference>
<evidence type="ECO:0000259" key="21">
    <source>
        <dbReference type="PROSITE" id="PS50878"/>
    </source>
</evidence>
<dbReference type="InterPro" id="IPR002156">
    <property type="entry name" value="RNaseH_domain"/>
</dbReference>
<keyword evidence="2" id="KW-0645">Protease</keyword>
<dbReference type="InterPro" id="IPR041373">
    <property type="entry name" value="RT_RNaseH"/>
</dbReference>
<evidence type="ECO:0000256" key="6">
    <source>
        <dbReference type="ARBA" id="ARBA00022723"/>
    </source>
</evidence>
<feature type="region of interest" description="Disordered" evidence="18">
    <location>
        <begin position="1"/>
        <end position="26"/>
    </location>
</feature>
<evidence type="ECO:0000259" key="19">
    <source>
        <dbReference type="PROSITE" id="PS50158"/>
    </source>
</evidence>
<accession>A0A6B9LTB5</accession>
<evidence type="ECO:0000259" key="20">
    <source>
        <dbReference type="PROSITE" id="PS50175"/>
    </source>
</evidence>
<protein>
    <recommendedName>
        <fullName evidence="1">RNA-directed DNA polymerase</fullName>
        <ecNumber evidence="1">2.7.7.49</ecNumber>
    </recommendedName>
</protein>
<dbReference type="Pfam" id="PF22909">
    <property type="entry name" value="Caulimovir_coat_dom"/>
    <property type="match status" value="1"/>
</dbReference>
<dbReference type="Gene3D" id="2.40.70.10">
    <property type="entry name" value="Acid Proteases"/>
    <property type="match status" value="1"/>
</dbReference>
<dbReference type="GO" id="GO:0004523">
    <property type="term" value="F:RNA-DNA hybrid ribonuclease activity"/>
    <property type="evidence" value="ECO:0007669"/>
    <property type="project" value="InterPro"/>
</dbReference>
<keyword evidence="8" id="KW-0255">Endonuclease</keyword>
<dbReference type="GO" id="GO:0006310">
    <property type="term" value="P:DNA recombination"/>
    <property type="evidence" value="ECO:0007669"/>
    <property type="project" value="UniProtKB-KW"/>
</dbReference>
<dbReference type="PROSITE" id="PS51999">
    <property type="entry name" value="ZF_GRF"/>
    <property type="match status" value="1"/>
</dbReference>
<dbReference type="InterPro" id="IPR043128">
    <property type="entry name" value="Rev_trsase/Diguanyl_cyclase"/>
</dbReference>
<dbReference type="GO" id="GO:0004190">
    <property type="term" value="F:aspartic-type endopeptidase activity"/>
    <property type="evidence" value="ECO:0007669"/>
    <property type="project" value="UniProtKB-KW"/>
</dbReference>
<evidence type="ECO:0000256" key="5">
    <source>
        <dbReference type="ARBA" id="ARBA00022722"/>
    </source>
</evidence>
<keyword evidence="3" id="KW-0808">Transferase</keyword>
<dbReference type="PROSITE" id="PS50879">
    <property type="entry name" value="RNASE_H_1"/>
    <property type="match status" value="1"/>
</dbReference>
<evidence type="ECO:0000256" key="12">
    <source>
        <dbReference type="ARBA" id="ARBA00022842"/>
    </source>
</evidence>
<dbReference type="InterPro" id="IPR043502">
    <property type="entry name" value="DNA/RNA_pol_sf"/>
</dbReference>
<dbReference type="GO" id="GO:0008270">
    <property type="term" value="F:zinc ion binding"/>
    <property type="evidence" value="ECO:0007669"/>
    <property type="project" value="UniProtKB-KW"/>
</dbReference>
<evidence type="ECO:0000256" key="15">
    <source>
        <dbReference type="ARBA" id="ARBA00023296"/>
    </source>
</evidence>
<evidence type="ECO:0000256" key="8">
    <source>
        <dbReference type="ARBA" id="ARBA00022759"/>
    </source>
</evidence>
<evidence type="ECO:0000256" key="9">
    <source>
        <dbReference type="ARBA" id="ARBA00022771"/>
    </source>
</evidence>
<evidence type="ECO:0000256" key="10">
    <source>
        <dbReference type="ARBA" id="ARBA00022801"/>
    </source>
</evidence>
<keyword evidence="5" id="KW-0540">Nuclease</keyword>
<evidence type="ECO:0000259" key="23">
    <source>
        <dbReference type="PROSITE" id="PS51999"/>
    </source>
</evidence>
<dbReference type="GO" id="GO:0046718">
    <property type="term" value="P:symbiont entry into host cell"/>
    <property type="evidence" value="ECO:0007669"/>
    <property type="project" value="UniProtKB-KW"/>
</dbReference>
<keyword evidence="4" id="KW-0548">Nucleotidyltransferase</keyword>
<dbReference type="Pfam" id="PF00078">
    <property type="entry name" value="RVT_1"/>
    <property type="match status" value="1"/>
</dbReference>
<organism evidence="24">
    <name type="scientific">Banana streak GF virus</name>
    <dbReference type="NCBI Taxonomy" id="328670"/>
    <lineage>
        <taxon>Viruses</taxon>
        <taxon>Riboviria</taxon>
        <taxon>Pararnavirae</taxon>
        <taxon>Artverviricota</taxon>
        <taxon>Revtraviricetes</taxon>
        <taxon>Ortervirales</taxon>
        <taxon>Caulimoviridae</taxon>
        <taxon>Badnavirus</taxon>
        <taxon>Badnavirus alphavirgamusae</taxon>
    </lineage>
</organism>
<evidence type="ECO:0000259" key="22">
    <source>
        <dbReference type="PROSITE" id="PS50879"/>
    </source>
</evidence>
<dbReference type="InterPro" id="IPR036397">
    <property type="entry name" value="RNaseH_sf"/>
</dbReference>
<reference evidence="24" key="1">
    <citation type="submission" date="2019-08" db="EMBL/GenBank/DDBJ databases">
        <title>Banana streak GF virus Yunnan isolate, complete genome.</title>
        <authorList>
            <person name="Yu N.-T."/>
            <person name="Li W.-L."/>
            <person name="Wang J.-H."/>
            <person name="Liu Z.-X."/>
        </authorList>
    </citation>
    <scope>NUCLEOTIDE SEQUENCE</scope>
    <source>
        <strain evidence="24">Yunnan</strain>
    </source>
</reference>
<feature type="coiled-coil region" evidence="17">
    <location>
        <begin position="918"/>
        <end position="959"/>
    </location>
</feature>
<keyword evidence="12" id="KW-0460">Magnesium</keyword>
<dbReference type="Pfam" id="PF00098">
    <property type="entry name" value="zf-CCHC"/>
    <property type="match status" value="1"/>
</dbReference>
<dbReference type="InterPro" id="IPR051320">
    <property type="entry name" value="Viral_Replic_Matur_Polypro"/>
</dbReference>
<sequence>MTTQRAHLPSINGTEVASTSRQPGTPLVEDQIRDYRRSARARYEAQRMGRNLVNIGRTIVGRRPREHTLALLMDPEVELRRSMQERARAVPAEVLYMTRRDDIHHRVYHYRSEEGMLITGSDQQDRTFITEESYEHLAQAEIEYIHLGILQVRFQILHRRYAGTMALLVFRDTRWNSDDRSIIAAMEVDLSEGNQLIYIMPDMMMTIKDFYRHIQMSIQTRGYDSWTGAEANLLITRSITSRLSNTPNVGFAFQVNKVAEYLRSKGIKAIDAMKYSTGQFQHSRWNLRPSTVVIPVLPSTLVTSTNYDGSTTLQFGDYQAASSSRPPIYNNEDDEIDEEQHIVAVITIIDDQEDDYPALAAVEKQIFPENMVGEEEAIISSFLQKLELSEDEESYYGDLESEPRSHYEINHLDDDYPELLNVEKILSTNESAISNYRVPQDEEMTVPGYAPAGSSRGWATNIDDAMLHQRKPKRWDNSSEWFQLPSANARQGSIFVMPYDFDVKVYERWESSVLVHLADKNFDTPEDKVIYIENLLGESEKRAFMTWRMKYLPEFEALKAAALGNNGTQNILNQIRMIFFLENPKVGTTDEQDAAYKTIKSLVCNEMTDKAVYRYMNDYFHLASKSGRMWANEELSTEFFTKLPRHLGDKVEKAFKERHPTNSIGVTARIAFTRNYLKDMCQEALFQSQLKKMNFCGNTPVHGVYGKSKEGGFRKYGARKNTSYKGKPHKSHIRIGKQKHLNLRKKDCKCFACGETGHYASECTNPKKFTHRVAILESLDLQEGLEVVSVGMDESDVSDIYSISENEDNHQITDEWDVLMLQEEEIPEPSEYYIGEPGWRSQMEVSKTKFHCQHEWKFDKEDSKHCRDCKFEARRDNRMDCSKCQLTICALCTYHCFKILIPRKQTTPSMKHDWRELAERQSELLRKFCQREKELEQEVQELRREISTLKTDLANLSVIQETPEEDEEELQRLRQENTLLELLNQKQQKGIEALQQQNELLLQLAKIDKKEIESLRSQHPLPVLHLDDFAVTAVQPSNNLLNIKVIVEIDGKQLPLNAILDTGAAICVCNGEVIPQKYRRSSLTDSLIQGVNGATRVNEILKDGKLWVGDQYFRIPRTYIMPTMHKGLEFIIGMNFIKAMEGGLRIEKGEVTFYKLVTTVNTSPKPHEVCLLDELDLELPEYYDICAAIPRQGSINEEFISPSEIDRLKRLGFIGEEPLKHWKKNQIKCKLEIKNPDLIIEDRPLKHVTPAMKETMTKHVQRLLDIKVIRPSTSKHRTTAIMVNSGTEIDPITGAEKKGKERLVFNYKRLNDNTEKDQYSLPGINTIIARISHSKIYSKFDLKSGFHQVAMEEESIPWTAFWAINGLYEWLVMPFGLKNAPAIFQRKMDNCFRGTEKFIAVYIDDILIFSDSKEAHRTHLRQFITICEENGLVLSPTKMKIGVQQVDFLGATIGDSKVRLQPHIVKKVLETKEESLSETKALRRWLGILNYARANIPDLGKILGPLYSKTSGKGERKLNHQDMKIIHQIKEKVKNLPELEVPPPESIILIETDGCMDGWGGICKWKLNKGEPRSAEKICAYASGRFNPIKGAIDAEIQAVIYSLEKFKIYYLDKKELILRTDSKAIVRFYEKCSEHKPSRVRWMTLTDYISGCGVKVYFEHINGKDNTLADELSRLVQAILINKEESPTILSLIKATTEVLQKENPISRSRLALCISRALGNKYQVNFITWEQPQLKCACGENAVLLTSHTSRNPGRRFYRCGTNTCHVWYWADLIEDYIAQLSNLQNLDSGQADDEGWAYQTEDLINPEDLANSDIDDPPEDSGLFHRHDD</sequence>
<dbReference type="Pfam" id="PF00077">
    <property type="entry name" value="RVP"/>
    <property type="match status" value="1"/>
</dbReference>
<dbReference type="SUPFAM" id="SSF56672">
    <property type="entry name" value="DNA/RNA polymerases"/>
    <property type="match status" value="1"/>
</dbReference>
<dbReference type="EC" id="2.7.7.49" evidence="1"/>
<keyword evidence="9 16" id="KW-0863">Zinc-finger</keyword>
<evidence type="ECO:0000256" key="2">
    <source>
        <dbReference type="ARBA" id="ARBA00022670"/>
    </source>
</evidence>
<evidence type="ECO:0000256" key="16">
    <source>
        <dbReference type="PROSITE-ProRule" id="PRU00047"/>
    </source>
</evidence>
<proteinExistence type="predicted"/>
<dbReference type="EMBL" id="MN296502">
    <property type="protein sequence ID" value="QHB46303.1"/>
    <property type="molecule type" value="Genomic_DNA"/>
</dbReference>
<evidence type="ECO:0000256" key="18">
    <source>
        <dbReference type="SAM" id="MobiDB-lite"/>
    </source>
</evidence>
<feature type="compositionally biased region" description="Polar residues" evidence="18">
    <location>
        <begin position="1"/>
        <end position="23"/>
    </location>
</feature>
<dbReference type="InterPro" id="IPR001995">
    <property type="entry name" value="Peptidase_A2_cat"/>
</dbReference>
<feature type="region of interest" description="Disordered" evidence="18">
    <location>
        <begin position="1810"/>
        <end position="1832"/>
    </location>
</feature>
<dbReference type="PROSITE" id="PS50158">
    <property type="entry name" value="ZF_CCHC"/>
    <property type="match status" value="1"/>
</dbReference>
<name>A0A6B9LTB5_9VIRU</name>